<dbReference type="Pfam" id="PF12838">
    <property type="entry name" value="Fer4_7"/>
    <property type="match status" value="1"/>
</dbReference>
<dbReference type="PROSITE" id="PS51379">
    <property type="entry name" value="4FE4S_FER_2"/>
    <property type="match status" value="2"/>
</dbReference>
<evidence type="ECO:0000256" key="1">
    <source>
        <dbReference type="ARBA" id="ARBA00022485"/>
    </source>
</evidence>
<dbReference type="PANTHER" id="PTHR24960:SF79">
    <property type="entry name" value="PHOTOSYSTEM I IRON-SULFUR CENTER"/>
    <property type="match status" value="1"/>
</dbReference>
<dbReference type="InterPro" id="IPR017900">
    <property type="entry name" value="4Fe4S_Fe_S_CS"/>
</dbReference>
<comment type="caution">
    <text evidence="6">The sequence shown here is derived from an EMBL/GenBank/DDBJ whole genome shotgun (WGS) entry which is preliminary data.</text>
</comment>
<sequence length="358" mass="39030">MQIPEVFAKPQRALAHADKVMRELLLDKIRVDEVFKGKKLVAIKVHIGERGNRTYVHPTYVAAAVNLLRNLGCEVFVTDTTTLYVGPRNNGVSCARVAYENGFTPETIGAPFIVADGILGEDGVNYRFEKVGLTISIARAIHEADALLVISHAKGHGMSGFGGALKNLAMGCVTKNTKKYQHDPYKPILIRPELCDGCGECVKACLQEAVYLSNGRPVFRDELCIRCGGCIIKCPTKALSVAEGALEEFNIRLGRVAAAFVSYLREHDKPAVYVNVAENITKFCDCVPSPNEIIARDVGVFASLDPVAIDAASINVINGALYPEYKSLSDVNNVDPWIHVKEASRLGAGSLQYHLRFV</sequence>
<dbReference type="PROSITE" id="PS00198">
    <property type="entry name" value="4FE4S_FER_1"/>
    <property type="match status" value="1"/>
</dbReference>
<dbReference type="GO" id="GO:0016491">
    <property type="term" value="F:oxidoreductase activity"/>
    <property type="evidence" value="ECO:0007669"/>
    <property type="project" value="UniProtKB-ARBA"/>
</dbReference>
<organism evidence="6 7">
    <name type="scientific">Thermoproteota archaeon</name>
    <dbReference type="NCBI Taxonomy" id="2056631"/>
    <lineage>
        <taxon>Archaea</taxon>
        <taxon>Thermoproteota</taxon>
    </lineage>
</organism>
<feature type="domain" description="4Fe-4S ferredoxin-type" evidence="5">
    <location>
        <begin position="186"/>
        <end position="214"/>
    </location>
</feature>
<evidence type="ECO:0000313" key="6">
    <source>
        <dbReference type="EMBL" id="RLE52941.1"/>
    </source>
</evidence>
<reference evidence="6 7" key="1">
    <citation type="submission" date="2018-06" db="EMBL/GenBank/DDBJ databases">
        <title>Extensive metabolic versatility and redundancy in microbially diverse, dynamic hydrothermal sediments.</title>
        <authorList>
            <person name="Dombrowski N."/>
            <person name="Teske A."/>
            <person name="Baker B.J."/>
        </authorList>
    </citation>
    <scope>NUCLEOTIDE SEQUENCE [LARGE SCALE GENOMIC DNA]</scope>
    <source>
        <strain evidence="6">B34_G17</strain>
    </source>
</reference>
<keyword evidence="1" id="KW-0004">4Fe-4S</keyword>
<dbReference type="PANTHER" id="PTHR24960">
    <property type="entry name" value="PHOTOSYSTEM I IRON-SULFUR CENTER-RELATED"/>
    <property type="match status" value="1"/>
</dbReference>
<evidence type="ECO:0000256" key="3">
    <source>
        <dbReference type="ARBA" id="ARBA00023004"/>
    </source>
</evidence>
<dbReference type="InterPro" id="IPR050157">
    <property type="entry name" value="PSI_iron-sulfur_center"/>
</dbReference>
<gene>
    <name evidence="6" type="ORF">DRJ33_02345</name>
</gene>
<name>A0A497F0W2_9CREN</name>
<dbReference type="EMBL" id="QMQX01000028">
    <property type="protein sequence ID" value="RLE52941.1"/>
    <property type="molecule type" value="Genomic_DNA"/>
</dbReference>
<dbReference type="GO" id="GO:0046872">
    <property type="term" value="F:metal ion binding"/>
    <property type="evidence" value="ECO:0007669"/>
    <property type="project" value="UniProtKB-KW"/>
</dbReference>
<dbReference type="InterPro" id="IPR017896">
    <property type="entry name" value="4Fe4S_Fe-S-bd"/>
</dbReference>
<evidence type="ECO:0000256" key="2">
    <source>
        <dbReference type="ARBA" id="ARBA00022723"/>
    </source>
</evidence>
<feature type="domain" description="4Fe-4S ferredoxin-type" evidence="5">
    <location>
        <begin position="215"/>
        <end position="244"/>
    </location>
</feature>
<dbReference type="AlphaFoldDB" id="A0A497F0W2"/>
<accession>A0A497F0W2</accession>
<keyword evidence="2" id="KW-0479">Metal-binding</keyword>
<evidence type="ECO:0000256" key="4">
    <source>
        <dbReference type="ARBA" id="ARBA00023014"/>
    </source>
</evidence>
<protein>
    <submittedName>
        <fullName evidence="6">4Fe-4S ferredoxin</fullName>
    </submittedName>
</protein>
<dbReference type="Proteomes" id="UP000272051">
    <property type="component" value="Unassembled WGS sequence"/>
</dbReference>
<dbReference type="Pfam" id="PF04015">
    <property type="entry name" value="DUF362"/>
    <property type="match status" value="1"/>
</dbReference>
<dbReference type="SUPFAM" id="SSF54862">
    <property type="entry name" value="4Fe-4S ferredoxins"/>
    <property type="match status" value="1"/>
</dbReference>
<dbReference type="Gene3D" id="3.30.70.20">
    <property type="match status" value="1"/>
</dbReference>
<dbReference type="GO" id="GO:0051539">
    <property type="term" value="F:4 iron, 4 sulfur cluster binding"/>
    <property type="evidence" value="ECO:0007669"/>
    <property type="project" value="UniProtKB-KW"/>
</dbReference>
<evidence type="ECO:0000259" key="5">
    <source>
        <dbReference type="PROSITE" id="PS51379"/>
    </source>
</evidence>
<proteinExistence type="predicted"/>
<dbReference type="InterPro" id="IPR007160">
    <property type="entry name" value="DUF362"/>
</dbReference>
<keyword evidence="3" id="KW-0408">Iron</keyword>
<keyword evidence="4" id="KW-0411">Iron-sulfur</keyword>
<dbReference type="Gene3D" id="3.40.50.11440">
    <property type="match status" value="1"/>
</dbReference>
<evidence type="ECO:0000313" key="7">
    <source>
        <dbReference type="Proteomes" id="UP000272051"/>
    </source>
</evidence>